<name>A0ABX2DHY2_9BACL</name>
<dbReference type="SUPFAM" id="SSF47336">
    <property type="entry name" value="ACP-like"/>
    <property type="match status" value="1"/>
</dbReference>
<sequence length="582" mass="63667">MEQRLLDQLLEIVKKQSSALELQSRVMLANGADSSVKTEHTNVVSQSRPVSIENNEGKFTSNLQAVAHGQAALEQEVIRLVSTIAAYPPGDLKLTDSLKSELGYDSLMMMELQAALKKRYPDREVIVPLDITDLTIRQLIAIVAGTGEEGHGSPSEPGTPLIQSADRQEAEQKIAPSVPPQFKVEQFAEYQDLCQRIESAGEVNPYFRLRQGINTDTVMMGGEPYINYSSYNYLGYAGDPQIIAAVQEAVAEYGTSVSASRLLSGEIPLHGQLEAAVSSFIGTEDALIYTAGHATNVSTIAKLVGKEDIVLHDELSHNSLIQGCLLSGAQRVSFPHNDWEALDRILTRTRGHRRRALIVIEGVYSMDGDIPDLHKFIEIKKKHQAMLYIDEAHSIGTIGATGRGICEYHGVDAREVDLLMGTLSKSFASCGGYAAGSAAMIQYLKYLSDGFIFSAGITPANAAAALAVIRSLEKDPSPVSKLQQNSRLFLERCQQHGLNTGLSGDTPIIPIIVGGSERTLKLTEYLYRQGINVYPILYPAVPEEAACIRFFMTANHNHEQIEWTVKLVAEGIHSFDKEPVML</sequence>
<evidence type="ECO:0000256" key="1">
    <source>
        <dbReference type="ARBA" id="ARBA00001933"/>
    </source>
</evidence>
<dbReference type="PANTHER" id="PTHR13693">
    <property type="entry name" value="CLASS II AMINOTRANSFERASE/8-AMINO-7-OXONONANOATE SYNTHASE"/>
    <property type="match status" value="1"/>
</dbReference>
<organism evidence="7 8">
    <name type="scientific">Paenibacillus tritici</name>
    <dbReference type="NCBI Taxonomy" id="1873425"/>
    <lineage>
        <taxon>Bacteria</taxon>
        <taxon>Bacillati</taxon>
        <taxon>Bacillota</taxon>
        <taxon>Bacilli</taxon>
        <taxon>Bacillales</taxon>
        <taxon>Paenibacillaceae</taxon>
        <taxon>Paenibacillus</taxon>
    </lineage>
</organism>
<dbReference type="EMBL" id="JABMKX010000001">
    <property type="protein sequence ID" value="NQX44120.1"/>
    <property type="molecule type" value="Genomic_DNA"/>
</dbReference>
<keyword evidence="4 5" id="KW-0663">Pyridoxal phosphate</keyword>
<keyword evidence="3" id="KW-0808">Transferase</keyword>
<dbReference type="RefSeq" id="WP_173127003.1">
    <property type="nucleotide sequence ID" value="NZ_JABMKX010000001.1"/>
</dbReference>
<evidence type="ECO:0000256" key="2">
    <source>
        <dbReference type="ARBA" id="ARBA00011738"/>
    </source>
</evidence>
<dbReference type="Gene3D" id="3.40.640.10">
    <property type="entry name" value="Type I PLP-dependent aspartate aminotransferase-like (Major domain)"/>
    <property type="match status" value="1"/>
</dbReference>
<dbReference type="PROSITE" id="PS50075">
    <property type="entry name" value="CARRIER"/>
    <property type="match status" value="1"/>
</dbReference>
<proteinExistence type="inferred from homology"/>
<keyword evidence="7" id="KW-0032">Aminotransferase</keyword>
<evidence type="ECO:0000313" key="8">
    <source>
        <dbReference type="Proteomes" id="UP000711047"/>
    </source>
</evidence>
<dbReference type="InterPro" id="IPR050087">
    <property type="entry name" value="AON_synthase_class-II"/>
</dbReference>
<comment type="subunit">
    <text evidence="2">Homodimer.</text>
</comment>
<comment type="similarity">
    <text evidence="5">Belongs to the class-II pyridoxal-phosphate-dependent aminotransferase family.</text>
</comment>
<dbReference type="InterPro" id="IPR036736">
    <property type="entry name" value="ACP-like_sf"/>
</dbReference>
<gene>
    <name evidence="7" type="ORF">HQN87_02150</name>
</gene>
<dbReference type="InterPro" id="IPR009081">
    <property type="entry name" value="PP-bd_ACP"/>
</dbReference>
<dbReference type="Pfam" id="PF00155">
    <property type="entry name" value="Aminotran_1_2"/>
    <property type="match status" value="1"/>
</dbReference>
<dbReference type="GO" id="GO:0008483">
    <property type="term" value="F:transaminase activity"/>
    <property type="evidence" value="ECO:0007669"/>
    <property type="project" value="UniProtKB-KW"/>
</dbReference>
<dbReference type="SUPFAM" id="SSF53383">
    <property type="entry name" value="PLP-dependent transferases"/>
    <property type="match status" value="1"/>
</dbReference>
<dbReference type="Gene3D" id="3.90.1150.10">
    <property type="entry name" value="Aspartate Aminotransferase, domain 1"/>
    <property type="match status" value="1"/>
</dbReference>
<evidence type="ECO:0000256" key="4">
    <source>
        <dbReference type="ARBA" id="ARBA00022898"/>
    </source>
</evidence>
<comment type="caution">
    <text evidence="7">The sequence shown here is derived from an EMBL/GenBank/DDBJ whole genome shotgun (WGS) entry which is preliminary data.</text>
</comment>
<dbReference type="InterPro" id="IPR004839">
    <property type="entry name" value="Aminotransferase_I/II_large"/>
</dbReference>
<dbReference type="Gene3D" id="1.10.1200.10">
    <property type="entry name" value="ACP-like"/>
    <property type="match status" value="1"/>
</dbReference>
<keyword evidence="8" id="KW-1185">Reference proteome</keyword>
<dbReference type="InterPro" id="IPR015421">
    <property type="entry name" value="PyrdxlP-dep_Trfase_major"/>
</dbReference>
<dbReference type="InterPro" id="IPR015422">
    <property type="entry name" value="PyrdxlP-dep_Trfase_small"/>
</dbReference>
<comment type="cofactor">
    <cofactor evidence="1 5">
        <name>pyridoxal 5'-phosphate</name>
        <dbReference type="ChEBI" id="CHEBI:597326"/>
    </cofactor>
</comment>
<dbReference type="PANTHER" id="PTHR13693:SF3">
    <property type="entry name" value="LD36009P"/>
    <property type="match status" value="1"/>
</dbReference>
<dbReference type="CDD" id="cd06454">
    <property type="entry name" value="KBL_like"/>
    <property type="match status" value="1"/>
</dbReference>
<feature type="domain" description="Carrier" evidence="6">
    <location>
        <begin position="71"/>
        <end position="147"/>
    </location>
</feature>
<protein>
    <submittedName>
        <fullName evidence="7">Aminotransferase class I/II-fold pyridoxal phosphate-dependent enzyme</fullName>
    </submittedName>
</protein>
<reference evidence="7 8" key="1">
    <citation type="submission" date="2020-05" db="EMBL/GenBank/DDBJ databases">
        <title>Paenibacillus glebae, sp. nov., Paenibacillus humi sp. nov., Paenibacillus pedi sp. nov., Paenibacillus terrestris sp. nov. and Paenibacillus terricola sp. nov., isolated from a forest top soil sample.</title>
        <authorList>
            <person name="Qi S."/>
            <person name="Carlier A."/>
            <person name="Cnockaert M."/>
            <person name="Vandamme P."/>
        </authorList>
    </citation>
    <scope>NUCLEOTIDE SEQUENCE [LARGE SCALE GENOMIC DNA]</scope>
    <source>
        <strain evidence="7 8">LMG 29502</strain>
    </source>
</reference>
<dbReference type="InterPro" id="IPR001917">
    <property type="entry name" value="Aminotrans_II_pyridoxalP_BS"/>
</dbReference>
<accession>A0ABX2DHY2</accession>
<dbReference type="Proteomes" id="UP000711047">
    <property type="component" value="Unassembled WGS sequence"/>
</dbReference>
<dbReference type="Pfam" id="PF00550">
    <property type="entry name" value="PP-binding"/>
    <property type="match status" value="1"/>
</dbReference>
<evidence type="ECO:0000259" key="6">
    <source>
        <dbReference type="PROSITE" id="PS50075"/>
    </source>
</evidence>
<dbReference type="PROSITE" id="PS00599">
    <property type="entry name" value="AA_TRANSFER_CLASS_2"/>
    <property type="match status" value="1"/>
</dbReference>
<evidence type="ECO:0000313" key="7">
    <source>
        <dbReference type="EMBL" id="NQX44120.1"/>
    </source>
</evidence>
<dbReference type="InterPro" id="IPR015424">
    <property type="entry name" value="PyrdxlP-dep_Trfase"/>
</dbReference>
<evidence type="ECO:0000256" key="3">
    <source>
        <dbReference type="ARBA" id="ARBA00022679"/>
    </source>
</evidence>
<evidence type="ECO:0000256" key="5">
    <source>
        <dbReference type="RuleBase" id="RU003693"/>
    </source>
</evidence>